<organism evidence="1 2">
    <name type="scientific">Listeria booriae</name>
    <dbReference type="NCBI Taxonomy" id="1552123"/>
    <lineage>
        <taxon>Bacteria</taxon>
        <taxon>Bacillati</taxon>
        <taxon>Bacillota</taxon>
        <taxon>Bacilli</taxon>
        <taxon>Bacillales</taxon>
        <taxon>Listeriaceae</taxon>
        <taxon>Listeria</taxon>
    </lineage>
</organism>
<dbReference type="EMBL" id="JNFA01000001">
    <property type="protein sequence ID" value="KGL45422.1"/>
    <property type="molecule type" value="Genomic_DNA"/>
</dbReference>
<dbReference type="GeneID" id="58715840"/>
<evidence type="ECO:0000313" key="2">
    <source>
        <dbReference type="Proteomes" id="UP000029844"/>
    </source>
</evidence>
<dbReference type="AlphaFoldDB" id="A0A099WKI1"/>
<dbReference type="RefSeq" id="WP_036082981.1">
    <property type="nucleotide sequence ID" value="NZ_CBCSHQ010000002.1"/>
</dbReference>
<sequence length="68" mass="7309">MNKKKMQKVVSNIAVVSVIGASLITPFNTSVSQVRAAQGVRGVSADDYNAAQRELKNATNDTTPRMDD</sequence>
<accession>A0A099WKI1</accession>
<comment type="caution">
    <text evidence="1">The sequence shown here is derived from an EMBL/GenBank/DDBJ whole genome shotgun (WGS) entry which is preliminary data.</text>
</comment>
<protein>
    <submittedName>
        <fullName evidence="1">Uncharacterized protein</fullName>
    </submittedName>
</protein>
<name>A0A099WKI1_9LIST</name>
<keyword evidence="2" id="KW-1185">Reference proteome</keyword>
<reference evidence="1 2" key="1">
    <citation type="submission" date="2014-05" db="EMBL/GenBank/DDBJ databases">
        <title>Novel Listeriaceae from food processing environments.</title>
        <authorList>
            <person name="den Bakker H.C."/>
        </authorList>
    </citation>
    <scope>NUCLEOTIDE SEQUENCE [LARGE SCALE GENOMIC DNA]</scope>
    <source>
        <strain evidence="1 2">FSL A5-0281</strain>
    </source>
</reference>
<dbReference type="Proteomes" id="UP000029844">
    <property type="component" value="Unassembled WGS sequence"/>
</dbReference>
<dbReference type="STRING" id="1552123.EP57_00035"/>
<dbReference type="eggNOG" id="ENOG50344HB">
    <property type="taxonomic scope" value="Bacteria"/>
</dbReference>
<evidence type="ECO:0000313" key="1">
    <source>
        <dbReference type="EMBL" id="KGL45422.1"/>
    </source>
</evidence>
<proteinExistence type="predicted"/>
<gene>
    <name evidence="1" type="ORF">EP57_00035</name>
</gene>
<dbReference type="OrthoDB" id="2365827at2"/>